<evidence type="ECO:0000313" key="1">
    <source>
        <dbReference type="EMBL" id="OGE90376.1"/>
    </source>
</evidence>
<dbReference type="Proteomes" id="UP000177682">
    <property type="component" value="Unassembled WGS sequence"/>
</dbReference>
<dbReference type="EMBL" id="MFEY01000007">
    <property type="protein sequence ID" value="OGE90376.1"/>
    <property type="molecule type" value="Genomic_DNA"/>
</dbReference>
<sequence>MAKVHDLKISVSVDARAINPSATAADKFDIPVKIRHNHDNPATPIPVKVFVQDVPLGMIDATDDVTETYSVKPDRSKAFKVKIQRAGTKEYDEVEIPWDVFGLAPVVAKKDKPDAKDKPPDIEAEASMDPDADGDFAVTIITREGGVYKGRRFRATCTNGYHYQLLDQNKTPLVGQLETPANGILTGFVRFAPIVATFRFILENGQEAVAQFAK</sequence>
<gene>
    <name evidence="1" type="ORF">A3E29_04815</name>
</gene>
<reference evidence="1 2" key="1">
    <citation type="journal article" date="2016" name="Nat. Commun.">
        <title>Thousands of microbial genomes shed light on interconnected biogeochemical processes in an aquifer system.</title>
        <authorList>
            <person name="Anantharaman K."/>
            <person name="Brown C.T."/>
            <person name="Hug L.A."/>
            <person name="Sharon I."/>
            <person name="Castelle C.J."/>
            <person name="Probst A.J."/>
            <person name="Thomas B.C."/>
            <person name="Singh A."/>
            <person name="Wilkins M.J."/>
            <person name="Karaoz U."/>
            <person name="Brodie E.L."/>
            <person name="Williams K.H."/>
            <person name="Hubbard S.S."/>
            <person name="Banfield J.F."/>
        </authorList>
    </citation>
    <scope>NUCLEOTIDE SEQUENCE [LARGE SCALE GENOMIC DNA]</scope>
</reference>
<protein>
    <submittedName>
        <fullName evidence="1">Uncharacterized protein</fullName>
    </submittedName>
</protein>
<name>A0A1F5PKC6_9BACT</name>
<dbReference type="AlphaFoldDB" id="A0A1F5PKC6"/>
<accession>A0A1F5PKC6</accession>
<comment type="caution">
    <text evidence="1">The sequence shown here is derived from an EMBL/GenBank/DDBJ whole genome shotgun (WGS) entry which is preliminary data.</text>
</comment>
<evidence type="ECO:0000313" key="2">
    <source>
        <dbReference type="Proteomes" id="UP000177682"/>
    </source>
</evidence>
<organism evidence="1 2">
    <name type="scientific">Candidatus Doudnabacteria bacterium RIFCSPHIGHO2_12_FULL_48_16</name>
    <dbReference type="NCBI Taxonomy" id="1817838"/>
    <lineage>
        <taxon>Bacteria</taxon>
        <taxon>Candidatus Doudnaibacteriota</taxon>
    </lineage>
</organism>
<proteinExistence type="predicted"/>